<proteinExistence type="predicted"/>
<evidence type="ECO:0000256" key="1">
    <source>
        <dbReference type="SAM" id="Coils"/>
    </source>
</evidence>
<protein>
    <submittedName>
        <fullName evidence="3">Uncharacterized protein</fullName>
    </submittedName>
</protein>
<feature type="region of interest" description="Disordered" evidence="2">
    <location>
        <begin position="54"/>
        <end position="87"/>
    </location>
</feature>
<keyword evidence="1" id="KW-0175">Coiled coil</keyword>
<feature type="coiled-coil region" evidence="1">
    <location>
        <begin position="7"/>
        <end position="34"/>
    </location>
</feature>
<feature type="compositionally biased region" description="Basic residues" evidence="2">
    <location>
        <begin position="64"/>
        <end position="87"/>
    </location>
</feature>
<sequence>MSSKKDVQKVLQQITLLQNRNKTLEKQKTKKMKKMLQNVINRYKILDDTIKAQLGGNKKQTTTKQKKKRKKVIKKNKEKKKLKKKKK</sequence>
<organism evidence="3">
    <name type="scientific">marine metagenome</name>
    <dbReference type="NCBI Taxonomy" id="408172"/>
    <lineage>
        <taxon>unclassified sequences</taxon>
        <taxon>metagenomes</taxon>
        <taxon>ecological metagenomes</taxon>
    </lineage>
</organism>
<dbReference type="EMBL" id="UINC01104986">
    <property type="protein sequence ID" value="SVC68564.1"/>
    <property type="molecule type" value="Genomic_DNA"/>
</dbReference>
<evidence type="ECO:0000313" key="3">
    <source>
        <dbReference type="EMBL" id="SVC68564.1"/>
    </source>
</evidence>
<reference evidence="3" key="1">
    <citation type="submission" date="2018-05" db="EMBL/GenBank/DDBJ databases">
        <authorList>
            <person name="Lanie J.A."/>
            <person name="Ng W.-L."/>
            <person name="Kazmierczak K.M."/>
            <person name="Andrzejewski T.M."/>
            <person name="Davidsen T.M."/>
            <person name="Wayne K.J."/>
            <person name="Tettelin H."/>
            <person name="Glass J.I."/>
            <person name="Rusch D."/>
            <person name="Podicherti R."/>
            <person name="Tsui H.-C.T."/>
            <person name="Winkler M.E."/>
        </authorList>
    </citation>
    <scope>NUCLEOTIDE SEQUENCE</scope>
</reference>
<evidence type="ECO:0000256" key="2">
    <source>
        <dbReference type="SAM" id="MobiDB-lite"/>
    </source>
</evidence>
<gene>
    <name evidence="3" type="ORF">METZ01_LOCUS321418</name>
</gene>
<name>A0A382P574_9ZZZZ</name>
<dbReference type="AlphaFoldDB" id="A0A382P574"/>
<accession>A0A382P574</accession>